<dbReference type="PRINTS" id="PR00981">
    <property type="entry name" value="TRNASYNTHSER"/>
</dbReference>
<keyword evidence="10" id="KW-0030">Aminoacyl-tRNA synthetase</keyword>
<comment type="similarity">
    <text evidence="3">Belongs to the class-II aminoacyl-tRNA synthetase family. Type-1 seryl-tRNA synthetase subfamily.</text>
</comment>
<sequence length="404" mass="46546">MYSYKDLTTRYEEIKERLKLRGIDERELELARNACEELHRIENQIIDLNTKRNSLVKENSPENRELIKNLKAEISELTEKKQILKEKSDLLLFKLPNLPDASLKEHEEEVFSWGTKKEYSFTPLSHSELAKRNRFFDLVSGADISGSGYVVYTGEGARIFRALIRLTLDENASKGYSERYLPVLVNSDCLLGTAQLPKFEEDLFKVSDDKYLSPTSETQLVNLYRNRIVEASELPIKLTANTNCFRREAGSAGVDTAGVIRLHQFNKTEIVVFCKPEESYEWLQVMVKDACSILEKLNLPYRVLQLAQNDISFASAKTYDIEVWLPSESRYREISSVSNTLDFQAKRAKIRYKNKVLDKDEKSKFPHILNGSSLAIDRLFAALIENYQKEDGTVEIPDILRSYI</sequence>
<evidence type="ECO:0000256" key="3">
    <source>
        <dbReference type="ARBA" id="ARBA00010728"/>
    </source>
</evidence>
<keyword evidence="9" id="KW-0648">Protein biosynthesis</keyword>
<keyword evidence="7" id="KW-0547">Nucleotide-binding</keyword>
<evidence type="ECO:0000256" key="13">
    <source>
        <dbReference type="ARBA" id="ARBA00048823"/>
    </source>
</evidence>
<dbReference type="SUPFAM" id="SSF46589">
    <property type="entry name" value="tRNA-binding arm"/>
    <property type="match status" value="1"/>
</dbReference>
<dbReference type="HOGENOM" id="CLU_023797_1_1_14"/>
<gene>
    <name evidence="19" type="primary">serS</name>
    <name evidence="19" type="ORF">HF1_15380</name>
</gene>
<dbReference type="GO" id="GO:0005524">
    <property type="term" value="F:ATP binding"/>
    <property type="evidence" value="ECO:0007669"/>
    <property type="project" value="UniProtKB-KW"/>
</dbReference>
<evidence type="ECO:0000256" key="9">
    <source>
        <dbReference type="ARBA" id="ARBA00022917"/>
    </source>
</evidence>
<evidence type="ECO:0000256" key="11">
    <source>
        <dbReference type="ARBA" id="ARBA00039158"/>
    </source>
</evidence>
<dbReference type="GO" id="GO:0005737">
    <property type="term" value="C:cytoplasm"/>
    <property type="evidence" value="ECO:0007669"/>
    <property type="project" value="UniProtKB-SubCell"/>
</dbReference>
<evidence type="ECO:0000256" key="16">
    <source>
        <dbReference type="PIRSR" id="PIRSR001529-2"/>
    </source>
</evidence>
<keyword evidence="8 16" id="KW-0067">ATP-binding</keyword>
<evidence type="ECO:0000256" key="6">
    <source>
        <dbReference type="ARBA" id="ARBA00022598"/>
    </source>
</evidence>
<dbReference type="EMBL" id="FR773153">
    <property type="protein sequence ID" value="CBY93546.1"/>
    <property type="molecule type" value="Genomic_DNA"/>
</dbReference>
<dbReference type="GO" id="GO:0006434">
    <property type="term" value="P:seryl-tRNA aminoacylation"/>
    <property type="evidence" value="ECO:0007669"/>
    <property type="project" value="UniProtKB-UniRule"/>
</dbReference>
<keyword evidence="5" id="KW-0963">Cytoplasm</keyword>
<feature type="binding site" evidence="15">
    <location>
        <position position="215"/>
    </location>
    <ligand>
        <name>L-serine</name>
        <dbReference type="ChEBI" id="CHEBI:33384"/>
    </ligand>
</feature>
<dbReference type="Gene3D" id="3.30.930.10">
    <property type="entry name" value="Bira Bifunctional Protein, Domain 2"/>
    <property type="match status" value="1"/>
</dbReference>
<reference evidence="19 20" key="1">
    <citation type="journal article" date="2011" name="J. Bacteriol.">
        <title>Complete genome sequence of Mycoplasma haemofelis, a hemotropic mycoplasma.</title>
        <authorList>
            <person name="Barker E.N."/>
            <person name="Helps C.R."/>
            <person name="Peters I.R."/>
            <person name="Darby A.C."/>
            <person name="Radford A.D."/>
            <person name="Tasker S."/>
        </authorList>
    </citation>
    <scope>NUCLEOTIDE SEQUENCE [LARGE SCALE GENOMIC DNA]</scope>
    <source>
        <strain evidence="19 20">Langford 1</strain>
    </source>
</reference>
<dbReference type="PROSITE" id="PS50862">
    <property type="entry name" value="AA_TRNA_LIGASE_II"/>
    <property type="match status" value="1"/>
</dbReference>
<proteinExistence type="inferred from homology"/>
<dbReference type="InterPro" id="IPR002314">
    <property type="entry name" value="aa-tRNA-synt_IIb"/>
</dbReference>
<protein>
    <recommendedName>
        <fullName evidence="11 14">Serine--tRNA ligase</fullName>
        <ecNumber evidence="4 14">6.1.1.11</ecNumber>
    </recommendedName>
</protein>
<evidence type="ECO:0000256" key="1">
    <source>
        <dbReference type="ARBA" id="ARBA00004496"/>
    </source>
</evidence>
<comment type="subcellular location">
    <subcellularLocation>
        <location evidence="1">Cytoplasm</location>
    </subcellularLocation>
</comment>
<evidence type="ECO:0000256" key="14">
    <source>
        <dbReference type="NCBIfam" id="TIGR00414"/>
    </source>
</evidence>
<comment type="pathway">
    <text evidence="2">Aminoacyl-tRNA biosynthesis; selenocysteinyl-tRNA(Sec) biosynthesis; L-seryl-tRNA(Sec) from L-serine and tRNA(Sec): step 1/1.</text>
</comment>
<evidence type="ECO:0000256" key="12">
    <source>
        <dbReference type="ARBA" id="ARBA00047929"/>
    </source>
</evidence>
<evidence type="ECO:0000256" key="15">
    <source>
        <dbReference type="PIRSR" id="PIRSR001529-1"/>
    </source>
</evidence>
<keyword evidence="20" id="KW-1185">Reference proteome</keyword>
<comment type="catalytic activity">
    <reaction evidence="12">
        <text>tRNA(Sec) + L-serine + ATP = L-seryl-tRNA(Sec) + AMP + diphosphate + H(+)</text>
        <dbReference type="Rhea" id="RHEA:42580"/>
        <dbReference type="Rhea" id="RHEA-COMP:9742"/>
        <dbReference type="Rhea" id="RHEA-COMP:10128"/>
        <dbReference type="ChEBI" id="CHEBI:15378"/>
        <dbReference type="ChEBI" id="CHEBI:30616"/>
        <dbReference type="ChEBI" id="CHEBI:33019"/>
        <dbReference type="ChEBI" id="CHEBI:33384"/>
        <dbReference type="ChEBI" id="CHEBI:78442"/>
        <dbReference type="ChEBI" id="CHEBI:78533"/>
        <dbReference type="ChEBI" id="CHEBI:456215"/>
        <dbReference type="EC" id="6.1.1.11"/>
    </reaction>
</comment>
<dbReference type="GO" id="GO:0004828">
    <property type="term" value="F:serine-tRNA ligase activity"/>
    <property type="evidence" value="ECO:0007669"/>
    <property type="project" value="UniProtKB-UniRule"/>
</dbReference>
<feature type="domain" description="Aminoacyl-transfer RNA synthetases class-II family profile" evidence="18">
    <location>
        <begin position="125"/>
        <end position="397"/>
    </location>
</feature>
<feature type="binding site" evidence="16">
    <location>
        <begin position="333"/>
        <end position="336"/>
    </location>
    <ligand>
        <name>ATP</name>
        <dbReference type="ChEBI" id="CHEBI:30616"/>
    </ligand>
</feature>
<dbReference type="PANTHER" id="PTHR43697">
    <property type="entry name" value="SERYL-TRNA SYNTHETASE"/>
    <property type="match status" value="1"/>
</dbReference>
<dbReference type="PANTHER" id="PTHR43697:SF1">
    <property type="entry name" value="SERINE--TRNA LIGASE"/>
    <property type="match status" value="1"/>
</dbReference>
<organism evidence="19 20">
    <name type="scientific">Mycoplasma haemofelis (strain Langford 1)</name>
    <name type="common">Haemobartonella felis</name>
    <dbReference type="NCBI Taxonomy" id="941640"/>
    <lineage>
        <taxon>Bacteria</taxon>
        <taxon>Bacillati</taxon>
        <taxon>Mycoplasmatota</taxon>
        <taxon>Mollicutes</taxon>
        <taxon>Mycoplasmataceae</taxon>
        <taxon>Mycoplasma</taxon>
    </lineage>
</organism>
<evidence type="ECO:0000256" key="4">
    <source>
        <dbReference type="ARBA" id="ARBA00012840"/>
    </source>
</evidence>
<feature type="binding site" evidence="15">
    <location>
        <position position="246"/>
    </location>
    <ligand>
        <name>L-serine</name>
        <dbReference type="ChEBI" id="CHEBI:33384"/>
    </ligand>
</feature>
<dbReference type="InterPro" id="IPR002317">
    <property type="entry name" value="Ser-tRNA-ligase_type_1"/>
</dbReference>
<comment type="catalytic activity">
    <reaction evidence="13">
        <text>tRNA(Ser) + L-serine + ATP = L-seryl-tRNA(Ser) + AMP + diphosphate + H(+)</text>
        <dbReference type="Rhea" id="RHEA:12292"/>
        <dbReference type="Rhea" id="RHEA-COMP:9669"/>
        <dbReference type="Rhea" id="RHEA-COMP:9703"/>
        <dbReference type="ChEBI" id="CHEBI:15378"/>
        <dbReference type="ChEBI" id="CHEBI:30616"/>
        <dbReference type="ChEBI" id="CHEBI:33019"/>
        <dbReference type="ChEBI" id="CHEBI:33384"/>
        <dbReference type="ChEBI" id="CHEBI:78442"/>
        <dbReference type="ChEBI" id="CHEBI:78533"/>
        <dbReference type="ChEBI" id="CHEBI:456215"/>
        <dbReference type="EC" id="6.1.1.11"/>
    </reaction>
</comment>
<name>E8ZK75_MYCHL</name>
<feature type="binding site" evidence="16">
    <location>
        <begin position="246"/>
        <end position="248"/>
    </location>
    <ligand>
        <name>ATP</name>
        <dbReference type="ChEBI" id="CHEBI:30616"/>
    </ligand>
</feature>
<feature type="coiled-coil region" evidence="17">
    <location>
        <begin position="31"/>
        <end position="87"/>
    </location>
</feature>
<dbReference type="AlphaFoldDB" id="E8ZK75"/>
<evidence type="ECO:0000256" key="7">
    <source>
        <dbReference type="ARBA" id="ARBA00022741"/>
    </source>
</evidence>
<evidence type="ECO:0000256" key="17">
    <source>
        <dbReference type="SAM" id="Coils"/>
    </source>
</evidence>
<evidence type="ECO:0000256" key="8">
    <source>
        <dbReference type="ARBA" id="ARBA00022840"/>
    </source>
</evidence>
<accession>E8ZK75</accession>
<evidence type="ECO:0000313" key="19">
    <source>
        <dbReference type="EMBL" id="CBY93546.1"/>
    </source>
</evidence>
<feature type="binding site" evidence="15">
    <location>
        <position position="269"/>
    </location>
    <ligand>
        <name>L-serine</name>
        <dbReference type="ChEBI" id="CHEBI:33384"/>
    </ligand>
</feature>
<evidence type="ECO:0000256" key="5">
    <source>
        <dbReference type="ARBA" id="ARBA00022490"/>
    </source>
</evidence>
<dbReference type="InterPro" id="IPR006195">
    <property type="entry name" value="aa-tRNA-synth_II"/>
</dbReference>
<dbReference type="Pfam" id="PF00587">
    <property type="entry name" value="tRNA-synt_2b"/>
    <property type="match status" value="1"/>
</dbReference>
<evidence type="ECO:0000313" key="20">
    <source>
        <dbReference type="Proteomes" id="UP000008637"/>
    </source>
</evidence>
<dbReference type="InterPro" id="IPR045864">
    <property type="entry name" value="aa-tRNA-synth_II/BPL/LPL"/>
</dbReference>
<dbReference type="EC" id="6.1.1.11" evidence="4 14"/>
<dbReference type="NCBIfam" id="TIGR00414">
    <property type="entry name" value="serS"/>
    <property type="match status" value="1"/>
</dbReference>
<dbReference type="PIRSF" id="PIRSF001529">
    <property type="entry name" value="Ser-tRNA-synth_IIa"/>
    <property type="match status" value="1"/>
</dbReference>
<keyword evidence="6 19" id="KW-0436">Ligase</keyword>
<evidence type="ECO:0000259" key="18">
    <source>
        <dbReference type="PROSITE" id="PS50862"/>
    </source>
</evidence>
<feature type="binding site" evidence="15">
    <location>
        <position position="370"/>
    </location>
    <ligand>
        <name>L-serine</name>
        <dbReference type="ChEBI" id="CHEBI:33384"/>
    </ligand>
</feature>
<dbReference type="InterPro" id="IPR010978">
    <property type="entry name" value="tRNA-bd_arm"/>
</dbReference>
<dbReference type="Proteomes" id="UP000008637">
    <property type="component" value="Chromosome"/>
</dbReference>
<dbReference type="KEGG" id="mha:HF1_15380"/>
<dbReference type="OrthoDB" id="9804647at2"/>
<evidence type="ECO:0000256" key="10">
    <source>
        <dbReference type="ARBA" id="ARBA00023146"/>
    </source>
</evidence>
<evidence type="ECO:0000256" key="2">
    <source>
        <dbReference type="ARBA" id="ARBA00005045"/>
    </source>
</evidence>
<dbReference type="SUPFAM" id="SSF55681">
    <property type="entry name" value="Class II aaRS and biotin synthetases"/>
    <property type="match status" value="1"/>
</dbReference>
<keyword evidence="17" id="KW-0175">Coiled coil</keyword>